<sequence>MNHQQLEKDIEHLEQIISHISAEDRIPLSYWRNRLQLVSGAVIVPAQATRVRRLDAALCALEKRQKA</sequence>
<dbReference type="Proteomes" id="UP000002190">
    <property type="component" value="Chromosome 2"/>
</dbReference>
<dbReference type="GeneID" id="301096345"/>
<accession>D5WEE7</accession>
<proteinExistence type="predicted"/>
<dbReference type="HOGENOM" id="CLU_190502_0_0_4"/>
<evidence type="ECO:0000313" key="1">
    <source>
        <dbReference type="EMBL" id="ADG19100.1"/>
    </source>
</evidence>
<gene>
    <name evidence="1" type="ordered locus">BC1002_5158</name>
</gene>
<dbReference type="EMBL" id="CP002014">
    <property type="protein sequence ID" value="ADG19100.1"/>
    <property type="molecule type" value="Genomic_DNA"/>
</dbReference>
<reference evidence="2" key="1">
    <citation type="submission" date="2010-04" db="EMBL/GenBank/DDBJ databases">
        <title>Complete sequence of chromosome 2 of Burkholderia sp. CCGE1002.</title>
        <authorList>
            <consortium name="US DOE Joint Genome Institute"/>
            <person name="Lucas S."/>
            <person name="Copeland A."/>
            <person name="Lapidus A."/>
            <person name="Cheng J.-F."/>
            <person name="Bruce D."/>
            <person name="Goodwin L."/>
            <person name="Pitluck S."/>
            <person name="Chertkov O."/>
            <person name="Detter J.C."/>
            <person name="Han C."/>
            <person name="Tapia R."/>
            <person name="Land M."/>
            <person name="Hauser L."/>
            <person name="Kyrpides N."/>
            <person name="Ovchinnikova G."/>
            <person name="Martinez-Romero E."/>
            <person name="Hernandez M.A.R."/>
            <person name="Tiedje J.M."/>
            <person name="Woyke T."/>
        </authorList>
    </citation>
    <scope>NUCLEOTIDE SEQUENCE [LARGE SCALE GENOMIC DNA]</scope>
    <source>
        <strain evidence="2">CCGE1002</strain>
    </source>
</reference>
<evidence type="ECO:0000313" key="2">
    <source>
        <dbReference type="Proteomes" id="UP000002190"/>
    </source>
</evidence>
<dbReference type="AlphaFoldDB" id="D5WEE7"/>
<dbReference type="eggNOG" id="ENOG50316PX">
    <property type="taxonomic scope" value="Bacteria"/>
</dbReference>
<organism evidence="1 2">
    <name type="scientific">Paraburkholderia atlantica</name>
    <dbReference type="NCBI Taxonomy" id="2654982"/>
    <lineage>
        <taxon>Bacteria</taxon>
        <taxon>Pseudomonadati</taxon>
        <taxon>Pseudomonadota</taxon>
        <taxon>Betaproteobacteria</taxon>
        <taxon>Burkholderiales</taxon>
        <taxon>Burkholderiaceae</taxon>
        <taxon>Paraburkholderia</taxon>
    </lineage>
</organism>
<dbReference type="RefSeq" id="WP_013092894.1">
    <property type="nucleotide sequence ID" value="NC_014118.1"/>
</dbReference>
<protein>
    <submittedName>
        <fullName evidence="1">Uncharacterized protein</fullName>
    </submittedName>
</protein>
<reference evidence="1 2" key="2">
    <citation type="journal article" date="2012" name="J. Bacteriol.">
        <title>Genome Sequences of Burkholderia sp. Strains CCGE1002 and H160, Isolated from Legume Nodules in Mexico and Brazil.</title>
        <authorList>
            <person name="Ormeno-Orrillo E."/>
            <person name="Rogel M.A."/>
            <person name="Chueire L.M."/>
            <person name="Tiedje J.M."/>
            <person name="Martinez-Romero E."/>
            <person name="Hungria M."/>
        </authorList>
    </citation>
    <scope>NUCLEOTIDE SEQUENCE [LARGE SCALE GENOMIC DNA]</scope>
    <source>
        <strain evidence="1 2">CCGE1002</strain>
    </source>
</reference>
<dbReference type="KEGG" id="bge:BC1002_5158"/>
<name>D5WEE7_PARAM</name>